<sequence length="91" mass="9958">MHSSTPVAARVEGDKRLEGAPDRDRDGWLRTAANLTASADLNEATVQVYEELIGAEPALADEHRVGAAERRGYAEENRRFAQLALKRAGKL</sequence>
<dbReference type="EMBL" id="CP023691">
    <property type="protein sequence ID" value="QEV54129.1"/>
    <property type="molecule type" value="Genomic_DNA"/>
</dbReference>
<evidence type="ECO:0000313" key="2">
    <source>
        <dbReference type="EMBL" id="OSY40492.1"/>
    </source>
</evidence>
<dbReference type="RefSeq" id="WP_085926976.1">
    <property type="nucleotide sequence ID" value="NZ_BAABSS010000005.1"/>
</dbReference>
<dbReference type="AlphaFoldDB" id="A0AAE6NJ73"/>
<dbReference type="Proteomes" id="UP000194225">
    <property type="component" value="Unassembled WGS sequence"/>
</dbReference>
<dbReference type="Proteomes" id="UP000325458">
    <property type="component" value="Chromosome"/>
</dbReference>
<accession>A0AAE6NJ73</accession>
<protein>
    <submittedName>
        <fullName evidence="3">Uncharacterized protein</fullName>
    </submittedName>
</protein>
<organism evidence="3 5">
    <name type="scientific">Streptomyces platensis</name>
    <dbReference type="NCBI Taxonomy" id="58346"/>
    <lineage>
        <taxon>Bacteria</taxon>
        <taxon>Bacillati</taxon>
        <taxon>Actinomycetota</taxon>
        <taxon>Actinomycetes</taxon>
        <taxon>Kitasatosporales</taxon>
        <taxon>Streptomycetaceae</taxon>
        <taxon>Streptomyces</taxon>
    </lineage>
</organism>
<proteinExistence type="predicted"/>
<evidence type="ECO:0000256" key="1">
    <source>
        <dbReference type="SAM" id="MobiDB-lite"/>
    </source>
</evidence>
<reference evidence="3 5" key="2">
    <citation type="submission" date="2017-09" db="EMBL/GenBank/DDBJ databases">
        <authorList>
            <person name="Lee N."/>
            <person name="Cho B.-K."/>
        </authorList>
    </citation>
    <scope>NUCLEOTIDE SEQUENCE [LARGE SCALE GENOMIC DNA]</scope>
    <source>
        <strain evidence="3 5">ATCC 23948</strain>
    </source>
</reference>
<evidence type="ECO:0000313" key="4">
    <source>
        <dbReference type="Proteomes" id="UP000194225"/>
    </source>
</evidence>
<gene>
    <name evidence="2" type="ORF">BG653_05393</name>
    <name evidence="3" type="ORF">CP981_23030</name>
</gene>
<dbReference type="EMBL" id="MIGA01000045">
    <property type="protein sequence ID" value="OSY40492.1"/>
    <property type="molecule type" value="Genomic_DNA"/>
</dbReference>
<evidence type="ECO:0000313" key="3">
    <source>
        <dbReference type="EMBL" id="QEV54129.1"/>
    </source>
</evidence>
<name>A0AAE6NJ73_STRPT</name>
<feature type="region of interest" description="Disordered" evidence="1">
    <location>
        <begin position="1"/>
        <end position="25"/>
    </location>
</feature>
<reference evidence="2 4" key="1">
    <citation type="submission" date="2016-09" db="EMBL/GenBank/DDBJ databases">
        <title>Streptomyces platensis DSM40041, a candidate organism with high potential of specific P450 cytochromes.</title>
        <authorList>
            <person name="Grumaz C."/>
            <person name="Vainshtein Y."/>
            <person name="Kirstahler P."/>
            <person name="Sohn K."/>
        </authorList>
    </citation>
    <scope>NUCLEOTIDE SEQUENCE [LARGE SCALE GENOMIC DNA]</scope>
    <source>
        <strain evidence="2 4">DSM 40041</strain>
    </source>
</reference>
<dbReference type="GeneID" id="90926144"/>
<evidence type="ECO:0000313" key="5">
    <source>
        <dbReference type="Proteomes" id="UP000325458"/>
    </source>
</evidence>
<keyword evidence="4" id="KW-1185">Reference proteome</keyword>
<dbReference type="KEGG" id="spla:CP981_23030"/>
<feature type="compositionally biased region" description="Basic and acidic residues" evidence="1">
    <location>
        <begin position="11"/>
        <end position="25"/>
    </location>
</feature>